<organism evidence="9 10">
    <name type="scientific">Varunaivibrio sulfuroxidans</name>
    <dbReference type="NCBI Taxonomy" id="1773489"/>
    <lineage>
        <taxon>Bacteria</taxon>
        <taxon>Pseudomonadati</taxon>
        <taxon>Pseudomonadota</taxon>
        <taxon>Alphaproteobacteria</taxon>
        <taxon>Rhodospirillales</taxon>
        <taxon>Magnetovibrionaceae</taxon>
        <taxon>Varunaivibrio</taxon>
    </lineage>
</organism>
<evidence type="ECO:0000256" key="1">
    <source>
        <dbReference type="ARBA" id="ARBA00004651"/>
    </source>
</evidence>
<keyword evidence="5 8" id="KW-0812">Transmembrane</keyword>
<gene>
    <name evidence="9" type="ORF">EDD55_10544</name>
</gene>
<dbReference type="Proteomes" id="UP000295304">
    <property type="component" value="Unassembled WGS sequence"/>
</dbReference>
<evidence type="ECO:0000256" key="8">
    <source>
        <dbReference type="SAM" id="Phobius"/>
    </source>
</evidence>
<dbReference type="GO" id="GO:0055085">
    <property type="term" value="P:transmembrane transport"/>
    <property type="evidence" value="ECO:0007669"/>
    <property type="project" value="InterPro"/>
</dbReference>
<dbReference type="EMBL" id="SLZW01000005">
    <property type="protein sequence ID" value="TCS62499.1"/>
    <property type="molecule type" value="Genomic_DNA"/>
</dbReference>
<proteinExistence type="inferred from homology"/>
<comment type="subcellular location">
    <subcellularLocation>
        <location evidence="1">Cell membrane</location>
        <topology evidence="1">Multi-pass membrane protein</topology>
    </subcellularLocation>
</comment>
<dbReference type="Pfam" id="PF03547">
    <property type="entry name" value="Mem_trans"/>
    <property type="match status" value="1"/>
</dbReference>
<dbReference type="Gene3D" id="1.20.1530.20">
    <property type="match status" value="1"/>
</dbReference>
<feature type="transmembrane region" description="Helical" evidence="8">
    <location>
        <begin position="124"/>
        <end position="148"/>
    </location>
</feature>
<evidence type="ECO:0000256" key="3">
    <source>
        <dbReference type="ARBA" id="ARBA00022448"/>
    </source>
</evidence>
<evidence type="ECO:0000256" key="7">
    <source>
        <dbReference type="ARBA" id="ARBA00023136"/>
    </source>
</evidence>
<dbReference type="PANTHER" id="PTHR36838:SF4">
    <property type="entry name" value="AUXIN EFFLUX CARRIER FAMILY PROTEIN"/>
    <property type="match status" value="1"/>
</dbReference>
<protein>
    <recommendedName>
        <fullName evidence="11">AEC family transporter</fullName>
    </recommendedName>
</protein>
<keyword evidence="3" id="KW-0813">Transport</keyword>
<keyword evidence="7 8" id="KW-0472">Membrane</keyword>
<evidence type="ECO:0000256" key="5">
    <source>
        <dbReference type="ARBA" id="ARBA00022692"/>
    </source>
</evidence>
<dbReference type="InterPro" id="IPR004776">
    <property type="entry name" value="Mem_transp_PIN-like"/>
</dbReference>
<dbReference type="RefSeq" id="WP_132938955.1">
    <property type="nucleotide sequence ID" value="NZ_CP119676.1"/>
</dbReference>
<sequence length="306" mass="31639">MSAIFQGLTPIFLLIVLGYVLRRMPWVADAFWAPAEKLTYYLFFPALLLGNAARADLGAFALAPLAGTLLICTLLVSAAVLALRPFSGLDGPAFTSLFQGAIRPNSYVGIAAALALFAQQGLTLVAIAIVIVVPLVNFLCVSVMVVFAAPRDTRRGIAPILFEIVKNPLILACFGGLGLNLAGLALPPVIAPLIDILGHAALPVGLIAVGAGLSLEALHARAATVSLGAIAKLGAMPLLTFIIGSAFGLDGVELAVCVMYMSLPTSASSYVLARQLGGDGPLVAGMITASTILAMITLPLWVRLVL</sequence>
<name>A0A4R3J971_9PROT</name>
<comment type="similarity">
    <text evidence="2">Belongs to the auxin efflux carrier (TC 2.A.69) family.</text>
</comment>
<keyword evidence="6 8" id="KW-1133">Transmembrane helix</keyword>
<evidence type="ECO:0000256" key="2">
    <source>
        <dbReference type="ARBA" id="ARBA00010145"/>
    </source>
</evidence>
<dbReference type="OrthoDB" id="9805563at2"/>
<evidence type="ECO:0000313" key="10">
    <source>
        <dbReference type="Proteomes" id="UP000295304"/>
    </source>
</evidence>
<evidence type="ECO:0000256" key="4">
    <source>
        <dbReference type="ARBA" id="ARBA00022475"/>
    </source>
</evidence>
<dbReference type="GO" id="GO:0005886">
    <property type="term" value="C:plasma membrane"/>
    <property type="evidence" value="ECO:0007669"/>
    <property type="project" value="UniProtKB-SubCell"/>
</dbReference>
<reference evidence="9 10" key="1">
    <citation type="submission" date="2019-03" db="EMBL/GenBank/DDBJ databases">
        <title>Genomic Encyclopedia of Type Strains, Phase IV (KMG-IV): sequencing the most valuable type-strain genomes for metagenomic binning, comparative biology and taxonomic classification.</title>
        <authorList>
            <person name="Goeker M."/>
        </authorList>
    </citation>
    <scope>NUCLEOTIDE SEQUENCE [LARGE SCALE GENOMIC DNA]</scope>
    <source>
        <strain evidence="9 10">DSM 101688</strain>
    </source>
</reference>
<feature type="transmembrane region" description="Helical" evidence="8">
    <location>
        <begin position="238"/>
        <end position="262"/>
    </location>
</feature>
<keyword evidence="10" id="KW-1185">Reference proteome</keyword>
<evidence type="ECO:0008006" key="11">
    <source>
        <dbReference type="Google" id="ProtNLM"/>
    </source>
</evidence>
<comment type="caution">
    <text evidence="9">The sequence shown here is derived from an EMBL/GenBank/DDBJ whole genome shotgun (WGS) entry which is preliminary data.</text>
</comment>
<accession>A0A4R3J971</accession>
<keyword evidence="4" id="KW-1003">Cell membrane</keyword>
<feature type="transmembrane region" description="Helical" evidence="8">
    <location>
        <begin position="282"/>
        <end position="302"/>
    </location>
</feature>
<feature type="transmembrane region" description="Helical" evidence="8">
    <location>
        <begin position="169"/>
        <end position="190"/>
    </location>
</feature>
<dbReference type="InterPro" id="IPR038770">
    <property type="entry name" value="Na+/solute_symporter_sf"/>
</dbReference>
<dbReference type="PANTHER" id="PTHR36838">
    <property type="entry name" value="AUXIN EFFLUX CARRIER FAMILY PROTEIN"/>
    <property type="match status" value="1"/>
</dbReference>
<feature type="transmembrane region" description="Helical" evidence="8">
    <location>
        <begin position="62"/>
        <end position="83"/>
    </location>
</feature>
<feature type="transmembrane region" description="Helical" evidence="8">
    <location>
        <begin position="196"/>
        <end position="218"/>
    </location>
</feature>
<evidence type="ECO:0000313" key="9">
    <source>
        <dbReference type="EMBL" id="TCS62499.1"/>
    </source>
</evidence>
<evidence type="ECO:0000256" key="6">
    <source>
        <dbReference type="ARBA" id="ARBA00022989"/>
    </source>
</evidence>
<dbReference type="AlphaFoldDB" id="A0A4R3J971"/>